<evidence type="ECO:0000256" key="2">
    <source>
        <dbReference type="ARBA" id="ARBA00022448"/>
    </source>
</evidence>
<keyword evidence="5 13" id="KW-0067">ATP-binding</keyword>
<accession>A0A3G3IHD2</accession>
<dbReference type="PROSITE" id="PS00211">
    <property type="entry name" value="ABC_TRANSPORTER_1"/>
    <property type="match status" value="1"/>
</dbReference>
<evidence type="ECO:0000256" key="6">
    <source>
        <dbReference type="ARBA" id="ARBA00038307"/>
    </source>
</evidence>
<dbReference type="SMART" id="SM00382">
    <property type="entry name" value="AAA"/>
    <property type="match status" value="1"/>
</dbReference>
<evidence type="ECO:0000256" key="9">
    <source>
        <dbReference type="ARBA" id="ARBA00041133"/>
    </source>
</evidence>
<evidence type="ECO:0000256" key="7">
    <source>
        <dbReference type="ARBA" id="ARBA00038781"/>
    </source>
</evidence>
<dbReference type="GO" id="GO:0016887">
    <property type="term" value="F:ATP hydrolysis activity"/>
    <property type="evidence" value="ECO:0007669"/>
    <property type="project" value="InterPro"/>
</dbReference>
<dbReference type="PANTHER" id="PTHR42788">
    <property type="entry name" value="TAURINE IMPORT ATP-BINDING PROTEIN-RELATED"/>
    <property type="match status" value="1"/>
</dbReference>
<dbReference type="GO" id="GO:0005524">
    <property type="term" value="F:ATP binding"/>
    <property type="evidence" value="ECO:0007669"/>
    <property type="project" value="UniProtKB-KW"/>
</dbReference>
<dbReference type="OMA" id="RMKDFDA"/>
<keyword evidence="4" id="KW-0547">Nucleotide-binding</keyword>
<evidence type="ECO:0000256" key="3">
    <source>
        <dbReference type="ARBA" id="ARBA00022505"/>
    </source>
</evidence>
<organism evidence="13 14">
    <name type="scientific">Methanomethylophilus alvi</name>
    <dbReference type="NCBI Taxonomy" id="1291540"/>
    <lineage>
        <taxon>Archaea</taxon>
        <taxon>Methanobacteriati</taxon>
        <taxon>Thermoplasmatota</taxon>
        <taxon>Thermoplasmata</taxon>
        <taxon>Methanomassiliicoccales</taxon>
        <taxon>Methanomethylophilaceae</taxon>
        <taxon>Methanomethylophilus</taxon>
    </lineage>
</organism>
<gene>
    <name evidence="13" type="ORF">BKD89_03765</name>
</gene>
<dbReference type="Pfam" id="PF00005">
    <property type="entry name" value="ABC_tran"/>
    <property type="match status" value="1"/>
</dbReference>
<comment type="catalytic activity">
    <reaction evidence="10">
        <text>tungstate(in) + ATP + H2O = tungstate(out) + ADP + phosphate + H(+)</text>
        <dbReference type="Rhea" id="RHEA:35027"/>
        <dbReference type="ChEBI" id="CHEBI:15377"/>
        <dbReference type="ChEBI" id="CHEBI:15378"/>
        <dbReference type="ChEBI" id="CHEBI:30616"/>
        <dbReference type="ChEBI" id="CHEBI:43474"/>
        <dbReference type="ChEBI" id="CHEBI:46502"/>
        <dbReference type="ChEBI" id="CHEBI:456216"/>
        <dbReference type="EC" id="7.3.2.6"/>
    </reaction>
</comment>
<dbReference type="InterPro" id="IPR050166">
    <property type="entry name" value="ABC_transporter_ATP-bind"/>
</dbReference>
<evidence type="ECO:0000313" key="14">
    <source>
        <dbReference type="Proteomes" id="UP000273278"/>
    </source>
</evidence>
<dbReference type="InterPro" id="IPR003593">
    <property type="entry name" value="AAA+_ATPase"/>
</dbReference>
<dbReference type="Proteomes" id="UP000273278">
    <property type="component" value="Chromosome"/>
</dbReference>
<evidence type="ECO:0000313" key="13">
    <source>
        <dbReference type="EMBL" id="AYQ54922.1"/>
    </source>
</evidence>
<dbReference type="InterPro" id="IPR017871">
    <property type="entry name" value="ABC_transporter-like_CS"/>
</dbReference>
<comment type="function">
    <text evidence="11">Part of the ABC transporter complex WtpABC involved in molybdate/tungstate import. Responsible for energy coupling to the transport system.</text>
</comment>
<evidence type="ECO:0000256" key="10">
    <source>
        <dbReference type="ARBA" id="ARBA00047936"/>
    </source>
</evidence>
<dbReference type="GO" id="GO:0005886">
    <property type="term" value="C:plasma membrane"/>
    <property type="evidence" value="ECO:0007669"/>
    <property type="project" value="UniProtKB-SubCell"/>
</dbReference>
<evidence type="ECO:0000256" key="5">
    <source>
        <dbReference type="ARBA" id="ARBA00022840"/>
    </source>
</evidence>
<evidence type="ECO:0000256" key="1">
    <source>
        <dbReference type="ARBA" id="ARBA00004236"/>
    </source>
</evidence>
<keyword evidence="2" id="KW-0813">Transport</keyword>
<dbReference type="Gene3D" id="3.40.50.300">
    <property type="entry name" value="P-loop containing nucleotide triphosphate hydrolases"/>
    <property type="match status" value="1"/>
</dbReference>
<dbReference type="AlphaFoldDB" id="A0A3G3IHD2"/>
<dbReference type="EC" id="7.3.2.6" evidence="8"/>
<evidence type="ECO:0000259" key="12">
    <source>
        <dbReference type="PROSITE" id="PS50893"/>
    </source>
</evidence>
<dbReference type="PANTHER" id="PTHR42788:SF13">
    <property type="entry name" value="ALIPHATIC SULFONATES IMPORT ATP-BINDING PROTEIN SSUB"/>
    <property type="match status" value="1"/>
</dbReference>
<comment type="subcellular location">
    <subcellularLocation>
        <location evidence="1">Cell membrane</location>
    </subcellularLocation>
</comment>
<sequence length="250" mass="28231">MKIDNLRVVYRTDDTETVAVDDFSLDVKKGELVSIVGPSGCGKTTILRCIAGLLQPTSGKITIGDKECTAPGSDRGMVFQDFALFPWRTVKQNVEFGMEIAGVPKEEREERAMRYIKAVGLEKFADSRIHELSGGMKQRVGIARALVMHPAVILMDEPFGALDAQTRNIMQEQLTKIIQHSARTIMFVTHSVDEALYLSDRVVILTKRPSTIYKIIDVPWDRPRDRADPEFTALRKKILEYLEMQNVMED</sequence>
<comment type="similarity">
    <text evidence="6">Belongs to the ABC transporter superfamily. Sulfate/tungstate importer (TC 3.A.1.6) family.</text>
</comment>
<protein>
    <recommendedName>
        <fullName evidence="9">Molybdate/tungstate import ATP-binding protein WtpC</fullName>
        <ecNumber evidence="8">7.3.2.6</ecNumber>
    </recommendedName>
</protein>
<dbReference type="CDD" id="cd03293">
    <property type="entry name" value="ABC_NrtD_SsuB_transporters"/>
    <property type="match status" value="1"/>
</dbReference>
<name>A0A3G3IHD2_9ARCH</name>
<comment type="subunit">
    <text evidence="7">The complex is composed of two ATP-binding proteins (WtpC), two transmembrane proteins (WtpB) and a solute-binding protein (WtpA).</text>
</comment>
<keyword evidence="3" id="KW-0500">Molybdenum</keyword>
<dbReference type="FunFam" id="3.40.50.300:FF:000425">
    <property type="entry name" value="Probable ABC transporter, ATP-binding subunit"/>
    <property type="match status" value="1"/>
</dbReference>
<dbReference type="EMBL" id="CP017686">
    <property type="protein sequence ID" value="AYQ54922.1"/>
    <property type="molecule type" value="Genomic_DNA"/>
</dbReference>
<reference evidence="13 14" key="1">
    <citation type="submission" date="2016-10" db="EMBL/GenBank/DDBJ databases">
        <title>Complete genome of the TMA-utilizing, human hosted archaeon Methanomethylophilus alvus Gen. nov, sp. nov., strain Mx-05, derived from a pure culture.</title>
        <authorList>
            <person name="Brugere J.-F."/>
            <person name="Ben Hania W."/>
            <person name="Chaudhary P.P."/>
            <person name="Gaci N."/>
            <person name="Borrel G."/>
            <person name="Cao Van Tuat L."/>
            <person name="Fardeau M.-L."/>
            <person name="Harris H.M.B."/>
            <person name="O'Toole P.W."/>
            <person name="Ollivier B."/>
        </authorList>
    </citation>
    <scope>NUCLEOTIDE SEQUENCE [LARGE SCALE GENOMIC DNA]</scope>
    <source>
        <strain evidence="13 14">Mx-05</strain>
    </source>
</reference>
<evidence type="ECO:0000256" key="8">
    <source>
        <dbReference type="ARBA" id="ARBA00039025"/>
    </source>
</evidence>
<feature type="domain" description="ABC transporter" evidence="12">
    <location>
        <begin position="1"/>
        <end position="232"/>
    </location>
</feature>
<dbReference type="GO" id="GO:1901238">
    <property type="term" value="F:ABC-type tungstate transporter activity"/>
    <property type="evidence" value="ECO:0007669"/>
    <property type="project" value="UniProtKB-EC"/>
</dbReference>
<dbReference type="InterPro" id="IPR003439">
    <property type="entry name" value="ABC_transporter-like_ATP-bd"/>
</dbReference>
<evidence type="ECO:0000256" key="4">
    <source>
        <dbReference type="ARBA" id="ARBA00022741"/>
    </source>
</evidence>
<dbReference type="SUPFAM" id="SSF52540">
    <property type="entry name" value="P-loop containing nucleoside triphosphate hydrolases"/>
    <property type="match status" value="1"/>
</dbReference>
<evidence type="ECO:0000256" key="11">
    <source>
        <dbReference type="ARBA" id="ARBA00057369"/>
    </source>
</evidence>
<dbReference type="InterPro" id="IPR027417">
    <property type="entry name" value="P-loop_NTPase"/>
</dbReference>
<proteinExistence type="inferred from homology"/>
<dbReference type="PROSITE" id="PS50893">
    <property type="entry name" value="ABC_TRANSPORTER_2"/>
    <property type="match status" value="1"/>
</dbReference>